<keyword evidence="3 7" id="KW-0812">Transmembrane</keyword>
<feature type="domain" description="Palmitoyltransferase DHHC" evidence="8">
    <location>
        <begin position="143"/>
        <end position="261"/>
    </location>
</feature>
<feature type="transmembrane region" description="Helical" evidence="7">
    <location>
        <begin position="187"/>
        <end position="211"/>
    </location>
</feature>
<evidence type="ECO:0000313" key="9">
    <source>
        <dbReference type="EMBL" id="CAF1263516.1"/>
    </source>
</evidence>
<dbReference type="PANTHER" id="PTHR22883">
    <property type="entry name" value="ZINC FINGER DHHC DOMAIN CONTAINING PROTEIN"/>
    <property type="match status" value="1"/>
</dbReference>
<evidence type="ECO:0000256" key="6">
    <source>
        <dbReference type="ARBA" id="ARBA00023315"/>
    </source>
</evidence>
<dbReference type="GO" id="GO:0005794">
    <property type="term" value="C:Golgi apparatus"/>
    <property type="evidence" value="ECO:0007669"/>
    <property type="project" value="TreeGrafter"/>
</dbReference>
<organism evidence="9 10">
    <name type="scientific">Adineta steineri</name>
    <dbReference type="NCBI Taxonomy" id="433720"/>
    <lineage>
        <taxon>Eukaryota</taxon>
        <taxon>Metazoa</taxon>
        <taxon>Spiralia</taxon>
        <taxon>Gnathifera</taxon>
        <taxon>Rotifera</taxon>
        <taxon>Eurotatoria</taxon>
        <taxon>Bdelloidea</taxon>
        <taxon>Adinetida</taxon>
        <taxon>Adinetidae</taxon>
        <taxon>Adineta</taxon>
    </lineage>
</organism>
<sequence length="303" mass="35367">MNKIPSLVSQQPIQSPVPVLTQQLMNETNSHISLSENHDKKSVVKKKICSKSLFYPFMAWFLFIILTILYFIFVCPWYYHNVCEIIPFLHSLFIFYVGQNFLQSMYMDPGMYRPCPVNQHHDESQLKIETNLYSINKIDFDVSLCTNCFIVKPPRTHHCRNCGYCIDTMDHHCPWLCNCVGRRNYRFFLLFLFTLLIHINLTFICSLYLIIALRNNLNQAKVFISFILVFCTALLAGPVGGLFGLHIILVSKSITTFEQVTGKFMDVERTPFNRGIIQNWLRICCTSIIPRLNRYSTEDICEK</sequence>
<evidence type="ECO:0000256" key="7">
    <source>
        <dbReference type="RuleBase" id="RU079119"/>
    </source>
</evidence>
<keyword evidence="5 7" id="KW-0472">Membrane</keyword>
<keyword evidence="2 7" id="KW-0808">Transferase</keyword>
<comment type="subcellular location">
    <subcellularLocation>
        <location evidence="1">Membrane</location>
        <topology evidence="1">Multi-pass membrane protein</topology>
    </subcellularLocation>
</comment>
<dbReference type="GO" id="GO:0006612">
    <property type="term" value="P:protein targeting to membrane"/>
    <property type="evidence" value="ECO:0007669"/>
    <property type="project" value="TreeGrafter"/>
</dbReference>
<dbReference type="Proteomes" id="UP000663860">
    <property type="component" value="Unassembled WGS sequence"/>
</dbReference>
<dbReference type="GO" id="GO:0005783">
    <property type="term" value="C:endoplasmic reticulum"/>
    <property type="evidence" value="ECO:0007669"/>
    <property type="project" value="TreeGrafter"/>
</dbReference>
<keyword evidence="4 7" id="KW-1133">Transmembrane helix</keyword>
<dbReference type="EMBL" id="CAJNOE010000542">
    <property type="protein sequence ID" value="CAF1263516.1"/>
    <property type="molecule type" value="Genomic_DNA"/>
</dbReference>
<evidence type="ECO:0000313" key="10">
    <source>
        <dbReference type="Proteomes" id="UP000663860"/>
    </source>
</evidence>
<protein>
    <recommendedName>
        <fullName evidence="7">Palmitoyltransferase</fullName>
        <ecNumber evidence="7">2.3.1.225</ecNumber>
    </recommendedName>
</protein>
<feature type="transmembrane region" description="Helical" evidence="7">
    <location>
        <begin position="85"/>
        <end position="102"/>
    </location>
</feature>
<comment type="similarity">
    <text evidence="7">Belongs to the DHHC palmitoyltransferase family.</text>
</comment>
<dbReference type="AlphaFoldDB" id="A0A815AS22"/>
<dbReference type="PROSITE" id="PS50216">
    <property type="entry name" value="DHHC"/>
    <property type="match status" value="1"/>
</dbReference>
<proteinExistence type="inferred from homology"/>
<dbReference type="PANTHER" id="PTHR22883:SF488">
    <property type="entry name" value="PALMITOYLTRANSFERASE"/>
    <property type="match status" value="1"/>
</dbReference>
<evidence type="ECO:0000259" key="8">
    <source>
        <dbReference type="Pfam" id="PF01529"/>
    </source>
</evidence>
<dbReference type="GO" id="GO:0016020">
    <property type="term" value="C:membrane"/>
    <property type="evidence" value="ECO:0007669"/>
    <property type="project" value="UniProtKB-SubCell"/>
</dbReference>
<reference evidence="9" key="1">
    <citation type="submission" date="2021-02" db="EMBL/GenBank/DDBJ databases">
        <authorList>
            <person name="Nowell W R."/>
        </authorList>
    </citation>
    <scope>NUCLEOTIDE SEQUENCE</scope>
</reference>
<gene>
    <name evidence="9" type="ORF">IZO911_LOCUS32020</name>
</gene>
<dbReference type="InterPro" id="IPR039859">
    <property type="entry name" value="PFA4/ZDH16/20/ERF2-like"/>
</dbReference>
<comment type="caution">
    <text evidence="9">The sequence shown here is derived from an EMBL/GenBank/DDBJ whole genome shotgun (WGS) entry which is preliminary data.</text>
</comment>
<comment type="catalytic activity">
    <reaction evidence="7">
        <text>L-cysteinyl-[protein] + hexadecanoyl-CoA = S-hexadecanoyl-L-cysteinyl-[protein] + CoA</text>
        <dbReference type="Rhea" id="RHEA:36683"/>
        <dbReference type="Rhea" id="RHEA-COMP:10131"/>
        <dbReference type="Rhea" id="RHEA-COMP:11032"/>
        <dbReference type="ChEBI" id="CHEBI:29950"/>
        <dbReference type="ChEBI" id="CHEBI:57287"/>
        <dbReference type="ChEBI" id="CHEBI:57379"/>
        <dbReference type="ChEBI" id="CHEBI:74151"/>
        <dbReference type="EC" id="2.3.1.225"/>
    </reaction>
</comment>
<dbReference type="Pfam" id="PF01529">
    <property type="entry name" value="DHHC"/>
    <property type="match status" value="1"/>
</dbReference>
<feature type="transmembrane region" description="Helical" evidence="7">
    <location>
        <begin position="223"/>
        <end position="249"/>
    </location>
</feature>
<feature type="transmembrane region" description="Helical" evidence="7">
    <location>
        <begin position="53"/>
        <end position="79"/>
    </location>
</feature>
<evidence type="ECO:0000256" key="2">
    <source>
        <dbReference type="ARBA" id="ARBA00022679"/>
    </source>
</evidence>
<accession>A0A815AS22</accession>
<evidence type="ECO:0000256" key="4">
    <source>
        <dbReference type="ARBA" id="ARBA00022989"/>
    </source>
</evidence>
<dbReference type="GO" id="GO:0019706">
    <property type="term" value="F:protein-cysteine S-palmitoyltransferase activity"/>
    <property type="evidence" value="ECO:0007669"/>
    <property type="project" value="UniProtKB-EC"/>
</dbReference>
<comment type="domain">
    <text evidence="7">The DHHC domain is required for palmitoyltransferase activity.</text>
</comment>
<evidence type="ECO:0000256" key="3">
    <source>
        <dbReference type="ARBA" id="ARBA00022692"/>
    </source>
</evidence>
<dbReference type="EC" id="2.3.1.225" evidence="7"/>
<dbReference type="InterPro" id="IPR001594">
    <property type="entry name" value="Palmitoyltrfase_DHHC"/>
</dbReference>
<evidence type="ECO:0000256" key="1">
    <source>
        <dbReference type="ARBA" id="ARBA00004141"/>
    </source>
</evidence>
<evidence type="ECO:0000256" key="5">
    <source>
        <dbReference type="ARBA" id="ARBA00023136"/>
    </source>
</evidence>
<keyword evidence="6 7" id="KW-0012">Acyltransferase</keyword>
<name>A0A815AS22_9BILA</name>